<protein>
    <submittedName>
        <fullName evidence="1">Uncharacterized protein</fullName>
    </submittedName>
</protein>
<dbReference type="Proteomes" id="UP000324282">
    <property type="component" value="Unassembled WGS sequence"/>
</dbReference>
<gene>
    <name evidence="1" type="ORF">A9A72_124101</name>
</gene>
<comment type="caution">
    <text evidence="1">The sequence shown here is derived from an EMBL/GenBank/DDBJ whole genome shotgun (WGS) entry which is preliminary data.</text>
</comment>
<evidence type="ECO:0000313" key="1">
    <source>
        <dbReference type="EMBL" id="TYP61367.1"/>
    </source>
</evidence>
<accession>A0A5S5B3A5</accession>
<evidence type="ECO:0000313" key="2">
    <source>
        <dbReference type="Proteomes" id="UP000324282"/>
    </source>
</evidence>
<sequence length="56" mass="6340">MSNKTLENLVKQSDLSTKQPLELWKQLHRSKRDYRPSAAALARRASLDLGMCAPSQ</sequence>
<dbReference type="EMBL" id="VNHQ01000014">
    <property type="protein sequence ID" value="TYP61367.1"/>
    <property type="molecule type" value="Genomic_DNA"/>
</dbReference>
<name>A0A5S5B3A5_STUST</name>
<organism evidence="1 2">
    <name type="scientific">Stutzerimonas stutzeri</name>
    <name type="common">Pseudomonas stutzeri</name>
    <dbReference type="NCBI Taxonomy" id="316"/>
    <lineage>
        <taxon>Bacteria</taxon>
        <taxon>Pseudomonadati</taxon>
        <taxon>Pseudomonadota</taxon>
        <taxon>Gammaproteobacteria</taxon>
        <taxon>Pseudomonadales</taxon>
        <taxon>Pseudomonadaceae</taxon>
        <taxon>Stutzerimonas</taxon>
    </lineage>
</organism>
<dbReference type="RefSeq" id="WP_159967943.1">
    <property type="nucleotide sequence ID" value="NZ_VNHQ01000014.1"/>
</dbReference>
<proteinExistence type="predicted"/>
<dbReference type="AlphaFoldDB" id="A0A5S5B3A5"/>
<reference evidence="1 2" key="1">
    <citation type="submission" date="2019-07" db="EMBL/GenBank/DDBJ databases">
        <title>Deep subsurface shale carbon reservoir microbial communities from Ohio and West Virginia, USA.</title>
        <authorList>
            <person name="Wrighton K."/>
        </authorList>
    </citation>
    <scope>NUCLEOTIDE SEQUENCE [LARGE SCALE GENOMIC DNA]</scope>
    <source>
        <strain evidence="1 2">NP_8Ht</strain>
    </source>
</reference>